<feature type="compositionally biased region" description="Basic and acidic residues" evidence="1">
    <location>
        <begin position="247"/>
        <end position="270"/>
    </location>
</feature>
<sequence>MYWVRAIKPIADQFDLHQYYHPDSPAGPERVNEFTVKAVDEAGQTKLKLWKAWVAQEAKLIQAIEFNLHPDPMAVIATERTSKDRWAKLKSQYEGPGAVLEYSAIQDCVRQSILDFPNLETYINHFQKTCERLVTLDLIDVTKWHPTMFVMGVEDHLSSLIADLTDEARESQIKTSLDVAMIGASNLKGKGKISGRFPQNGGSKGNLHHCKCCGNLQARHITEKCFEDPRNRDARISREKKNKKKWVDFNKRNTLENNRKENTENQRGGDSDDDQSSSFAEIASTLAFSSLNNSYVLSVSAFVSSIDSLRWIVDTGADRHICKDLELFDTLLQHSSLPMIGTANGPTRSLGIGTVCQNSD</sequence>
<protein>
    <submittedName>
        <fullName evidence="2">Gag-Pol polyprotein</fullName>
    </submittedName>
</protein>
<keyword evidence="3" id="KW-1185">Reference proteome</keyword>
<dbReference type="Proteomes" id="UP000286134">
    <property type="component" value="Unassembled WGS sequence"/>
</dbReference>
<evidence type="ECO:0000313" key="3">
    <source>
        <dbReference type="Proteomes" id="UP000286134"/>
    </source>
</evidence>
<dbReference type="AlphaFoldDB" id="A0A420HYT3"/>
<dbReference type="STRING" id="212602.A0A420HYT3"/>
<reference evidence="2 3" key="1">
    <citation type="journal article" date="2018" name="BMC Genomics">
        <title>Comparative genome analyses reveal sequence features reflecting distinct modes of host-adaptation between dicot and monocot powdery mildew.</title>
        <authorList>
            <person name="Wu Y."/>
            <person name="Ma X."/>
            <person name="Pan Z."/>
            <person name="Kale S.D."/>
            <person name="Song Y."/>
            <person name="King H."/>
            <person name="Zhang Q."/>
            <person name="Presley C."/>
            <person name="Deng X."/>
            <person name="Wei C.I."/>
            <person name="Xiao S."/>
        </authorList>
    </citation>
    <scope>NUCLEOTIDE SEQUENCE [LARGE SCALE GENOMIC DNA]</scope>
    <source>
        <strain evidence="2">UMSG2</strain>
    </source>
</reference>
<feature type="region of interest" description="Disordered" evidence="1">
    <location>
        <begin position="247"/>
        <end position="276"/>
    </location>
</feature>
<name>A0A420HYT3_9PEZI</name>
<organism evidence="2 3">
    <name type="scientific">Erysiphe neolycopersici</name>
    <dbReference type="NCBI Taxonomy" id="212602"/>
    <lineage>
        <taxon>Eukaryota</taxon>
        <taxon>Fungi</taxon>
        <taxon>Dikarya</taxon>
        <taxon>Ascomycota</taxon>
        <taxon>Pezizomycotina</taxon>
        <taxon>Leotiomycetes</taxon>
        <taxon>Erysiphales</taxon>
        <taxon>Erysiphaceae</taxon>
        <taxon>Erysiphe</taxon>
    </lineage>
</organism>
<comment type="caution">
    <text evidence="2">The sequence shown here is derived from an EMBL/GenBank/DDBJ whole genome shotgun (WGS) entry which is preliminary data.</text>
</comment>
<proteinExistence type="predicted"/>
<gene>
    <name evidence="2" type="ORF">OnM2_032045</name>
</gene>
<evidence type="ECO:0000313" key="2">
    <source>
        <dbReference type="EMBL" id="RKF62589.1"/>
    </source>
</evidence>
<dbReference type="OrthoDB" id="3598000at2759"/>
<dbReference type="Pfam" id="PF14223">
    <property type="entry name" value="Retrotran_gag_2"/>
    <property type="match status" value="1"/>
</dbReference>
<accession>A0A420HYT3</accession>
<evidence type="ECO:0000256" key="1">
    <source>
        <dbReference type="SAM" id="MobiDB-lite"/>
    </source>
</evidence>
<dbReference type="EMBL" id="MCFK01003250">
    <property type="protein sequence ID" value="RKF62589.1"/>
    <property type="molecule type" value="Genomic_DNA"/>
</dbReference>